<dbReference type="Gene3D" id="3.40.80.10">
    <property type="entry name" value="Peptidoglycan recognition protein-like"/>
    <property type="match status" value="1"/>
</dbReference>
<keyword evidence="8" id="KW-0961">Cell wall biogenesis/degradation</keyword>
<accession>A0AAX2CIH4</accession>
<keyword evidence="6" id="KW-0749">Sporulation</keyword>
<keyword evidence="7" id="KW-0178">Competence</keyword>
<feature type="domain" description="SLH" evidence="11">
    <location>
        <begin position="481"/>
        <end position="536"/>
    </location>
</feature>
<organism evidence="12 13">
    <name type="scientific">Bacillus cytotoxicus</name>
    <dbReference type="NCBI Taxonomy" id="580165"/>
    <lineage>
        <taxon>Bacteria</taxon>
        <taxon>Bacillati</taxon>
        <taxon>Bacillota</taxon>
        <taxon>Bacilli</taxon>
        <taxon>Bacillales</taxon>
        <taxon>Bacillaceae</taxon>
        <taxon>Bacillus</taxon>
        <taxon>Bacillus cereus group</taxon>
    </lineage>
</organism>
<dbReference type="PANTHER" id="PTHR30417:SF11">
    <property type="entry name" value="N-ACETYLMURAMOYL-L-ALANINE AMIDASE XLYA"/>
    <property type="match status" value="1"/>
</dbReference>
<evidence type="ECO:0000259" key="11">
    <source>
        <dbReference type="PROSITE" id="PS51272"/>
    </source>
</evidence>
<dbReference type="InterPro" id="IPR036505">
    <property type="entry name" value="Amidase/PGRP_sf"/>
</dbReference>
<dbReference type="Proteomes" id="UP000242164">
    <property type="component" value="Unassembled WGS sequence"/>
</dbReference>
<dbReference type="PROSITE" id="PS51272">
    <property type="entry name" value="SLH"/>
    <property type="match status" value="3"/>
</dbReference>
<reference evidence="12 13" key="1">
    <citation type="submission" date="2016-08" db="EMBL/GenBank/DDBJ databases">
        <authorList>
            <person name="Loux V."/>
            <person name="Rue O."/>
        </authorList>
    </citation>
    <scope>NUCLEOTIDE SEQUENCE [LARGE SCALE GENOMIC DNA]</scope>
    <source>
        <strain evidence="12 13">AFSSA_08CEB44bac</strain>
    </source>
</reference>
<keyword evidence="4" id="KW-0732">Signal</keyword>
<name>A0AAX2CIH4_9BACI</name>
<feature type="domain" description="SLH" evidence="11">
    <location>
        <begin position="538"/>
        <end position="596"/>
    </location>
</feature>
<dbReference type="Pfam" id="PF00395">
    <property type="entry name" value="SLH"/>
    <property type="match status" value="3"/>
</dbReference>
<dbReference type="GO" id="GO:0071555">
    <property type="term" value="P:cell wall organization"/>
    <property type="evidence" value="ECO:0007669"/>
    <property type="project" value="UniProtKB-KW"/>
</dbReference>
<dbReference type="GO" id="GO:0030435">
    <property type="term" value="P:sporulation resulting in formation of a cellular spore"/>
    <property type="evidence" value="ECO:0007669"/>
    <property type="project" value="UniProtKB-KW"/>
</dbReference>
<dbReference type="GO" id="GO:0030420">
    <property type="term" value="P:establishment of competence for transformation"/>
    <property type="evidence" value="ECO:0007669"/>
    <property type="project" value="UniProtKB-KW"/>
</dbReference>
<protein>
    <recommendedName>
        <fullName evidence="3">N-acetylmuramoyl-L-alanine amidase</fullName>
        <ecNumber evidence="3">3.5.1.28</ecNumber>
    </recommendedName>
    <alternativeName>
        <fullName evidence="10">Autolysin</fullName>
    </alternativeName>
    <alternativeName>
        <fullName evidence="9">Cell wall hydrolase</fullName>
    </alternativeName>
</protein>
<sequence>MRKGGVRTRNVVGHNVLRSRMKKGLYNVFAMSIALQVVMIPSDSFAAPLEKTIELSTDEQALKSIENHMKYEDGRGDSQEANSEVQGDFLVHIKKETSIYESSDLKEWTGKNFSKQVVKASKRKGNAYYIQTRNEAGWIQHIDNHVEVRNIYPLSNKRLVIHEETALYSSPFDSFQEESTLQPQTVVAIGQAGDWFQVETNEGKKWIHSSNVAFEGTKASLIQNNEMPTHKKREAGLYYAAPSALKIGSIYGVPFTEWIVPKGNDNIRPGYAMDPKYITIHETDNYSVGAGARNHAQYLYNQATGDTDRSASWHFTVDDKEIYQHLPLNENGWHAGDGSNGTGNRQSIAIEIAVNQDGNYDKAVENARKLTAYLMGELHIPIENVKKHQYWSGKICPAIMIQRGAWNAFLQGAKSYYDENHQDDITGGWYEQDIRELAAKGIMVGDGNGSYWPNRLVTRGEFANFISRSLQLPEGSSTLTDLSEAHPSLVDGINRAASAGIINGRGDNTFDPNDTIKRDEVVIMIDRALQYKGITGTLVEVPFSDQNLAYDKQALKRVYGLGIVKGNENNEFMPKGTATRGESAAFINRMLHVIEG</sequence>
<dbReference type="Pfam" id="PF01510">
    <property type="entry name" value="Amidase_2"/>
    <property type="match status" value="1"/>
</dbReference>
<evidence type="ECO:0000256" key="10">
    <source>
        <dbReference type="ARBA" id="ARBA00032390"/>
    </source>
</evidence>
<dbReference type="GO" id="GO:0008745">
    <property type="term" value="F:N-acetylmuramoyl-L-alanine amidase activity"/>
    <property type="evidence" value="ECO:0007669"/>
    <property type="project" value="UniProtKB-EC"/>
</dbReference>
<keyword evidence="5" id="KW-0378">Hydrolase</keyword>
<dbReference type="InterPro" id="IPR002502">
    <property type="entry name" value="Amidase_domain"/>
</dbReference>
<comment type="similarity">
    <text evidence="2">Belongs to the N-acetylmuramoyl-L-alanine amidase 2 family.</text>
</comment>
<dbReference type="InterPro" id="IPR001119">
    <property type="entry name" value="SLH_dom"/>
</dbReference>
<gene>
    <name evidence="12" type="ORF">BCB44BAC_02647</name>
</gene>
<dbReference type="EC" id="3.5.1.28" evidence="3"/>
<evidence type="ECO:0000313" key="12">
    <source>
        <dbReference type="EMBL" id="SCL95833.1"/>
    </source>
</evidence>
<dbReference type="InterPro" id="IPR051206">
    <property type="entry name" value="NAMLAA_amidase_2"/>
</dbReference>
<dbReference type="SMART" id="SM00644">
    <property type="entry name" value="Ami_2"/>
    <property type="match status" value="1"/>
</dbReference>
<evidence type="ECO:0000256" key="2">
    <source>
        <dbReference type="ARBA" id="ARBA00007553"/>
    </source>
</evidence>
<dbReference type="PANTHER" id="PTHR30417">
    <property type="entry name" value="N-ACETYLMURAMOYL-L-ALANINE AMIDASE AMID"/>
    <property type="match status" value="1"/>
</dbReference>
<dbReference type="EMBL" id="FMIK01000034">
    <property type="protein sequence ID" value="SCL95833.1"/>
    <property type="molecule type" value="Genomic_DNA"/>
</dbReference>
<evidence type="ECO:0000313" key="13">
    <source>
        <dbReference type="Proteomes" id="UP000242164"/>
    </source>
</evidence>
<evidence type="ECO:0000256" key="6">
    <source>
        <dbReference type="ARBA" id="ARBA00022969"/>
    </source>
</evidence>
<evidence type="ECO:0000256" key="7">
    <source>
        <dbReference type="ARBA" id="ARBA00023287"/>
    </source>
</evidence>
<evidence type="ECO:0000256" key="1">
    <source>
        <dbReference type="ARBA" id="ARBA00001561"/>
    </source>
</evidence>
<evidence type="ECO:0000256" key="8">
    <source>
        <dbReference type="ARBA" id="ARBA00023316"/>
    </source>
</evidence>
<evidence type="ECO:0000256" key="5">
    <source>
        <dbReference type="ARBA" id="ARBA00022801"/>
    </source>
</evidence>
<feature type="domain" description="SLH" evidence="11">
    <location>
        <begin position="417"/>
        <end position="480"/>
    </location>
</feature>
<dbReference type="SUPFAM" id="SSF55846">
    <property type="entry name" value="N-acetylmuramoyl-L-alanine amidase-like"/>
    <property type="match status" value="1"/>
</dbReference>
<dbReference type="AlphaFoldDB" id="A0AAX2CIH4"/>
<dbReference type="GO" id="GO:0009254">
    <property type="term" value="P:peptidoglycan turnover"/>
    <property type="evidence" value="ECO:0007669"/>
    <property type="project" value="TreeGrafter"/>
</dbReference>
<dbReference type="CDD" id="cd06583">
    <property type="entry name" value="PGRP"/>
    <property type="match status" value="1"/>
</dbReference>
<proteinExistence type="inferred from homology"/>
<dbReference type="GO" id="GO:0009253">
    <property type="term" value="P:peptidoglycan catabolic process"/>
    <property type="evidence" value="ECO:0007669"/>
    <property type="project" value="InterPro"/>
</dbReference>
<evidence type="ECO:0000256" key="3">
    <source>
        <dbReference type="ARBA" id="ARBA00011901"/>
    </source>
</evidence>
<comment type="caution">
    <text evidence="12">The sequence shown here is derived from an EMBL/GenBank/DDBJ whole genome shotgun (WGS) entry which is preliminary data.</text>
</comment>
<comment type="catalytic activity">
    <reaction evidence="1">
        <text>Hydrolyzes the link between N-acetylmuramoyl residues and L-amino acid residues in certain cell-wall glycopeptides.</text>
        <dbReference type="EC" id="3.5.1.28"/>
    </reaction>
</comment>
<evidence type="ECO:0000256" key="9">
    <source>
        <dbReference type="ARBA" id="ARBA00030881"/>
    </source>
</evidence>
<evidence type="ECO:0000256" key="4">
    <source>
        <dbReference type="ARBA" id="ARBA00022729"/>
    </source>
</evidence>